<name>A0A939IN19_9ALTE</name>
<dbReference type="AlphaFoldDB" id="A0A939IN19"/>
<dbReference type="PANTHER" id="PTHR34700">
    <property type="entry name" value="POTASSIUM BINDING PROTEIN KBP"/>
    <property type="match status" value="1"/>
</dbReference>
<protein>
    <submittedName>
        <fullName evidence="3">LysM peptidoglycan-binding domain-containing protein</fullName>
    </submittedName>
</protein>
<dbReference type="Pfam" id="PF01476">
    <property type="entry name" value="LysM"/>
    <property type="match status" value="1"/>
</dbReference>
<evidence type="ECO:0000259" key="2">
    <source>
        <dbReference type="PROSITE" id="PS51782"/>
    </source>
</evidence>
<sequence length="354" mass="39268">MKLTFSKKWLLLWLLPAWCMAVQVKPDAPGTYVVKKGDTLWDISSLYLEQPWQWPELWRNNPTISNPHLIFPGDELRLTVNADGEPELLVSRAKPLIKISPTVERMQKSAEPVPVLPWSVIEPYLEHGLVMTEEAYLGLPKLLGDYDGGIRFAEGDLVLGQNDAGLDDMIVLRKQNVLYDMDDNPLGVQVRHVADASLVPTEEVSMHLVRVKASNFEATQGDRLASADTLPLGEEIRLTPAGQQRGFVIGNLREHNMMGKLDVVALDLGEYQNMQPGTVMGIYQPGPSISARDKPEYVAGTTWFSKALGEEEALTAPPMKIGELVVFKVFDKTSYALITKASKMVTRGAIVAHP</sequence>
<dbReference type="PANTHER" id="PTHR34700:SF8">
    <property type="entry name" value="POTASSIUM BINDING PROTEIN KBP"/>
    <property type="match status" value="1"/>
</dbReference>
<evidence type="ECO:0000313" key="4">
    <source>
        <dbReference type="Proteomes" id="UP000664654"/>
    </source>
</evidence>
<proteinExistence type="predicted"/>
<dbReference type="CDD" id="cd00118">
    <property type="entry name" value="LysM"/>
    <property type="match status" value="1"/>
</dbReference>
<reference evidence="3" key="1">
    <citation type="submission" date="2021-03" db="EMBL/GenBank/DDBJ databases">
        <title>novel species isolated from a fishpond in China.</title>
        <authorList>
            <person name="Lu H."/>
            <person name="Cai Z."/>
        </authorList>
    </citation>
    <scope>NUCLEOTIDE SEQUENCE</scope>
    <source>
        <strain evidence="3">JCM 30855</strain>
    </source>
</reference>
<feature type="chain" id="PRO_5037229618" evidence="1">
    <location>
        <begin position="22"/>
        <end position="354"/>
    </location>
</feature>
<dbReference type="EMBL" id="JAFKCV010000005">
    <property type="protein sequence ID" value="MBN7825898.1"/>
    <property type="molecule type" value="Genomic_DNA"/>
</dbReference>
<dbReference type="InterPro" id="IPR052196">
    <property type="entry name" value="Bact_Kbp"/>
</dbReference>
<dbReference type="Proteomes" id="UP000664654">
    <property type="component" value="Unassembled WGS sequence"/>
</dbReference>
<organism evidence="3 4">
    <name type="scientific">Bowmanella dokdonensis</name>
    <dbReference type="NCBI Taxonomy" id="751969"/>
    <lineage>
        <taxon>Bacteria</taxon>
        <taxon>Pseudomonadati</taxon>
        <taxon>Pseudomonadota</taxon>
        <taxon>Gammaproteobacteria</taxon>
        <taxon>Alteromonadales</taxon>
        <taxon>Alteromonadaceae</taxon>
        <taxon>Bowmanella</taxon>
    </lineage>
</organism>
<dbReference type="RefSeq" id="WP_206574001.1">
    <property type="nucleotide sequence ID" value="NZ_JAFKCV010000005.1"/>
</dbReference>
<evidence type="ECO:0000313" key="3">
    <source>
        <dbReference type="EMBL" id="MBN7825898.1"/>
    </source>
</evidence>
<keyword evidence="1" id="KW-0732">Signal</keyword>
<gene>
    <name evidence="3" type="ORF">J0A66_11735</name>
</gene>
<comment type="caution">
    <text evidence="3">The sequence shown here is derived from an EMBL/GenBank/DDBJ whole genome shotgun (WGS) entry which is preliminary data.</text>
</comment>
<dbReference type="InterPro" id="IPR036779">
    <property type="entry name" value="LysM_dom_sf"/>
</dbReference>
<feature type="domain" description="LysM" evidence="2">
    <location>
        <begin position="30"/>
        <end position="78"/>
    </location>
</feature>
<keyword evidence="4" id="KW-1185">Reference proteome</keyword>
<dbReference type="InterPro" id="IPR018392">
    <property type="entry name" value="LysM"/>
</dbReference>
<evidence type="ECO:0000256" key="1">
    <source>
        <dbReference type="SAM" id="SignalP"/>
    </source>
</evidence>
<accession>A0A939IN19</accession>
<dbReference type="Gene3D" id="3.10.350.10">
    <property type="entry name" value="LysM domain"/>
    <property type="match status" value="1"/>
</dbReference>
<dbReference type="SMART" id="SM00257">
    <property type="entry name" value="LysM"/>
    <property type="match status" value="1"/>
</dbReference>
<dbReference type="SUPFAM" id="SSF54106">
    <property type="entry name" value="LysM domain"/>
    <property type="match status" value="1"/>
</dbReference>
<feature type="signal peptide" evidence="1">
    <location>
        <begin position="1"/>
        <end position="21"/>
    </location>
</feature>
<dbReference type="PROSITE" id="PS51782">
    <property type="entry name" value="LYSM"/>
    <property type="match status" value="1"/>
</dbReference>